<organism evidence="2">
    <name type="scientific">Anguilla anguilla</name>
    <name type="common">European freshwater eel</name>
    <name type="synonym">Muraena anguilla</name>
    <dbReference type="NCBI Taxonomy" id="7936"/>
    <lineage>
        <taxon>Eukaryota</taxon>
        <taxon>Metazoa</taxon>
        <taxon>Chordata</taxon>
        <taxon>Craniata</taxon>
        <taxon>Vertebrata</taxon>
        <taxon>Euteleostomi</taxon>
        <taxon>Actinopterygii</taxon>
        <taxon>Neopterygii</taxon>
        <taxon>Teleostei</taxon>
        <taxon>Anguilliformes</taxon>
        <taxon>Anguillidae</taxon>
        <taxon>Anguilla</taxon>
    </lineage>
</organism>
<reference evidence="2" key="2">
    <citation type="journal article" date="2015" name="Fish Shellfish Immunol.">
        <title>Early steps in the European eel (Anguilla anguilla)-Vibrio vulnificus interaction in the gills: Role of the RtxA13 toxin.</title>
        <authorList>
            <person name="Callol A."/>
            <person name="Pajuelo D."/>
            <person name="Ebbesson L."/>
            <person name="Teles M."/>
            <person name="MacKenzie S."/>
            <person name="Amaro C."/>
        </authorList>
    </citation>
    <scope>NUCLEOTIDE SEQUENCE</scope>
</reference>
<feature type="region of interest" description="Disordered" evidence="1">
    <location>
        <begin position="1"/>
        <end position="20"/>
    </location>
</feature>
<dbReference type="EMBL" id="GBXM01001750">
    <property type="protein sequence ID" value="JAI06828.1"/>
    <property type="molecule type" value="Transcribed_RNA"/>
</dbReference>
<evidence type="ECO:0000256" key="1">
    <source>
        <dbReference type="SAM" id="MobiDB-lite"/>
    </source>
</evidence>
<dbReference type="AlphaFoldDB" id="A0A0E9XVT2"/>
<feature type="compositionally biased region" description="Polar residues" evidence="1">
    <location>
        <begin position="1"/>
        <end position="14"/>
    </location>
</feature>
<accession>A0A0E9XVT2</accession>
<proteinExistence type="predicted"/>
<name>A0A0E9XVT2_ANGAN</name>
<sequence>MRSITNSQCSSGPCTPTLMA</sequence>
<reference evidence="2" key="1">
    <citation type="submission" date="2014-11" db="EMBL/GenBank/DDBJ databases">
        <authorList>
            <person name="Amaro Gonzalez C."/>
        </authorList>
    </citation>
    <scope>NUCLEOTIDE SEQUENCE</scope>
</reference>
<protein>
    <submittedName>
        <fullName evidence="2">Uncharacterized protein</fullName>
    </submittedName>
</protein>
<evidence type="ECO:0000313" key="2">
    <source>
        <dbReference type="EMBL" id="JAI06828.1"/>
    </source>
</evidence>